<comment type="subcellular location">
    <subcellularLocation>
        <location evidence="1">Cell outer membrane</location>
        <topology evidence="1">Multi-pass membrane protein</topology>
    </subcellularLocation>
</comment>
<evidence type="ECO:0000256" key="11">
    <source>
        <dbReference type="ARBA" id="ARBA00023136"/>
    </source>
</evidence>
<dbReference type="Proteomes" id="UP001596045">
    <property type="component" value="Unassembled WGS sequence"/>
</dbReference>
<organism evidence="18 19">
    <name type="scientific">Paraherbaspirillum soli</name>
    <dbReference type="NCBI Taxonomy" id="631222"/>
    <lineage>
        <taxon>Bacteria</taxon>
        <taxon>Pseudomonadati</taxon>
        <taxon>Pseudomonadota</taxon>
        <taxon>Betaproteobacteria</taxon>
        <taxon>Burkholderiales</taxon>
        <taxon>Oxalobacteraceae</taxon>
        <taxon>Paraherbaspirillum</taxon>
    </lineage>
</organism>
<keyword evidence="4" id="KW-1134">Transmembrane beta strand</keyword>
<keyword evidence="19" id="KW-1185">Reference proteome</keyword>
<keyword evidence="11" id="KW-0472">Membrane</keyword>
<keyword evidence="9" id="KW-0406">Ion transport</keyword>
<dbReference type="RefSeq" id="WP_378997809.1">
    <property type="nucleotide sequence ID" value="NZ_JBHSMT010000022.1"/>
</dbReference>
<dbReference type="Pfam" id="PF18412">
    <property type="entry name" value="Wza_C"/>
    <property type="match status" value="1"/>
</dbReference>
<evidence type="ECO:0000259" key="17">
    <source>
        <dbReference type="Pfam" id="PF22461"/>
    </source>
</evidence>
<evidence type="ECO:0000256" key="14">
    <source>
        <dbReference type="ARBA" id="ARBA00023288"/>
    </source>
</evidence>
<dbReference type="InterPro" id="IPR003715">
    <property type="entry name" value="Poly_export_N"/>
</dbReference>
<evidence type="ECO:0000256" key="3">
    <source>
        <dbReference type="ARBA" id="ARBA00022448"/>
    </source>
</evidence>
<sequence>MHIDEIGCLAQPDLTCSARDHPRSGEISGLVLGQQQALAGLHFQVKDFMRSFSKSRFQRWALTGLISMLAACSTTTTGMRMGDHKKVIQQASSGVVPVMKPITLELLQAEKTIRDQQSSQDISHLIANPAPYRIDSADILSIVVWDHPELSTPGMTAAASLASSGAGYSSSSGGAPVSMDNGATPGFVVDQDGLVQFPYVGPLKLGGLTEAQARSLLTRKLARFLKKPDLTLRVQAYRSKRIYLDGEVKTPGIQAINDIPMTLVEALNRAGGVLPSGDQSQIDISRAGVTYRVNLSQLVRDGINPASILLMNGDVVRVLSREESKVFVLGDVSRPVTLTLRNGRLTLNEALGDAGGLSPYSSDGRLVYVVRNAQDMNPIVYHLDARSPVALALAENFELKAKDVVFVDAAPLAVWNRVISLILPSAQSVTGAVQATK</sequence>
<keyword evidence="5" id="KW-0762">Sugar transport</keyword>
<protein>
    <submittedName>
        <fullName evidence="18">Polysaccharide biosynthesis/export family protein</fullName>
    </submittedName>
</protein>
<evidence type="ECO:0000259" key="16">
    <source>
        <dbReference type="Pfam" id="PF18412"/>
    </source>
</evidence>
<keyword evidence="6" id="KW-0812">Transmembrane</keyword>
<keyword evidence="7" id="KW-0732">Signal</keyword>
<dbReference type="Gene3D" id="3.30.1950.10">
    <property type="entry name" value="wza like domain"/>
    <property type="match status" value="1"/>
</dbReference>
<keyword evidence="10" id="KW-0626">Porin</keyword>
<keyword evidence="13" id="KW-0998">Cell outer membrane</keyword>
<keyword evidence="8" id="KW-0625">Polysaccharide transport</keyword>
<dbReference type="InterPro" id="IPR040716">
    <property type="entry name" value="Wza_C"/>
</dbReference>
<evidence type="ECO:0000259" key="15">
    <source>
        <dbReference type="Pfam" id="PF02563"/>
    </source>
</evidence>
<evidence type="ECO:0000256" key="8">
    <source>
        <dbReference type="ARBA" id="ARBA00023047"/>
    </source>
</evidence>
<evidence type="ECO:0000256" key="5">
    <source>
        <dbReference type="ARBA" id="ARBA00022597"/>
    </source>
</evidence>
<proteinExistence type="inferred from homology"/>
<dbReference type="PANTHER" id="PTHR33619">
    <property type="entry name" value="POLYSACCHARIDE EXPORT PROTEIN GFCE-RELATED"/>
    <property type="match status" value="1"/>
</dbReference>
<dbReference type="Pfam" id="PF02563">
    <property type="entry name" value="Poly_export"/>
    <property type="match status" value="1"/>
</dbReference>
<keyword evidence="3" id="KW-0813">Transport</keyword>
<feature type="domain" description="Polysaccharide export protein N-terminal" evidence="15">
    <location>
        <begin position="128"/>
        <end position="234"/>
    </location>
</feature>
<feature type="domain" description="SLBB" evidence="17">
    <location>
        <begin position="240"/>
        <end position="318"/>
    </location>
</feature>
<evidence type="ECO:0000256" key="6">
    <source>
        <dbReference type="ARBA" id="ARBA00022692"/>
    </source>
</evidence>
<comment type="similarity">
    <text evidence="2">Belongs to the BexD/CtrA/VexA family.</text>
</comment>
<dbReference type="Gene3D" id="3.10.560.10">
    <property type="entry name" value="Outer membrane lipoprotein wza domain like"/>
    <property type="match status" value="2"/>
</dbReference>
<evidence type="ECO:0000313" key="19">
    <source>
        <dbReference type="Proteomes" id="UP001596045"/>
    </source>
</evidence>
<evidence type="ECO:0000256" key="7">
    <source>
        <dbReference type="ARBA" id="ARBA00022729"/>
    </source>
</evidence>
<evidence type="ECO:0000256" key="13">
    <source>
        <dbReference type="ARBA" id="ARBA00023237"/>
    </source>
</evidence>
<evidence type="ECO:0000256" key="2">
    <source>
        <dbReference type="ARBA" id="ARBA00009450"/>
    </source>
</evidence>
<dbReference type="InterPro" id="IPR054765">
    <property type="entry name" value="SLBB_dom"/>
</dbReference>
<keyword evidence="12" id="KW-0564">Palmitate</keyword>
<keyword evidence="14" id="KW-0449">Lipoprotein</keyword>
<dbReference type="EMBL" id="JBHSMT010000022">
    <property type="protein sequence ID" value="MFC5474698.1"/>
    <property type="molecule type" value="Genomic_DNA"/>
</dbReference>
<feature type="domain" description="SLBB" evidence="17">
    <location>
        <begin position="325"/>
        <end position="407"/>
    </location>
</feature>
<evidence type="ECO:0000256" key="9">
    <source>
        <dbReference type="ARBA" id="ARBA00023065"/>
    </source>
</evidence>
<dbReference type="PANTHER" id="PTHR33619:SF3">
    <property type="entry name" value="POLYSACCHARIDE EXPORT PROTEIN GFCE-RELATED"/>
    <property type="match status" value="1"/>
</dbReference>
<gene>
    <name evidence="18" type="ORF">ACFPM8_12110</name>
</gene>
<name>A0ABW0MCG1_9BURK</name>
<evidence type="ECO:0000256" key="1">
    <source>
        <dbReference type="ARBA" id="ARBA00004571"/>
    </source>
</evidence>
<dbReference type="Pfam" id="PF22461">
    <property type="entry name" value="SLBB_2"/>
    <property type="match status" value="2"/>
</dbReference>
<reference evidence="19" key="1">
    <citation type="journal article" date="2019" name="Int. J. Syst. Evol. Microbiol.">
        <title>The Global Catalogue of Microorganisms (GCM) 10K type strain sequencing project: providing services to taxonomists for standard genome sequencing and annotation.</title>
        <authorList>
            <consortium name="The Broad Institute Genomics Platform"/>
            <consortium name="The Broad Institute Genome Sequencing Center for Infectious Disease"/>
            <person name="Wu L."/>
            <person name="Ma J."/>
        </authorList>
    </citation>
    <scope>NUCLEOTIDE SEQUENCE [LARGE SCALE GENOMIC DNA]</scope>
    <source>
        <strain evidence="19">JCM 17066</strain>
    </source>
</reference>
<feature type="domain" description="Outer-membrane lipoprotein Wza C-terminal" evidence="16">
    <location>
        <begin position="410"/>
        <end position="436"/>
    </location>
</feature>
<dbReference type="InterPro" id="IPR049712">
    <property type="entry name" value="Poly_export"/>
</dbReference>
<accession>A0ABW0MCG1</accession>
<comment type="caution">
    <text evidence="18">The sequence shown here is derived from an EMBL/GenBank/DDBJ whole genome shotgun (WGS) entry which is preliminary data.</text>
</comment>
<evidence type="ECO:0000313" key="18">
    <source>
        <dbReference type="EMBL" id="MFC5474698.1"/>
    </source>
</evidence>
<evidence type="ECO:0000256" key="10">
    <source>
        <dbReference type="ARBA" id="ARBA00023114"/>
    </source>
</evidence>
<evidence type="ECO:0000256" key="12">
    <source>
        <dbReference type="ARBA" id="ARBA00023139"/>
    </source>
</evidence>
<evidence type="ECO:0000256" key="4">
    <source>
        <dbReference type="ARBA" id="ARBA00022452"/>
    </source>
</evidence>